<reference evidence="3" key="1">
    <citation type="submission" date="2008-05" db="EMBL/GenBank/DDBJ databases">
        <title>Complete sequence of chromosome1 of Ralstonia pickettii 12J.</title>
        <authorList>
            <consortium name="US DOE Joint Genome Institute"/>
            <person name="Lucas S."/>
            <person name="Copeland A."/>
            <person name="Lapidus A."/>
            <person name="Glavina del Rio T."/>
            <person name="Dalin E."/>
            <person name="Tice H."/>
            <person name="Bruce D."/>
            <person name="Goodwin L."/>
            <person name="Pitluck S."/>
            <person name="Meincke L."/>
            <person name="Brettin T."/>
            <person name="Detter J.C."/>
            <person name="Han C."/>
            <person name="Kuske C.R."/>
            <person name="Schmutz J."/>
            <person name="Larimer F."/>
            <person name="Land M."/>
            <person name="Hauser L."/>
            <person name="Kyrpides N."/>
            <person name="Mikhailova N."/>
            <person name="Marsh T."/>
            <person name="Richardson P."/>
        </authorList>
    </citation>
    <scope>NUCLEOTIDE SEQUENCE</scope>
    <source>
        <strain evidence="3">12J</strain>
    </source>
</reference>
<dbReference type="InterPro" id="IPR007712">
    <property type="entry name" value="RelE/ParE_toxin"/>
</dbReference>
<dbReference type="PANTHER" id="PTHR33755">
    <property type="entry name" value="TOXIN PARE1-RELATED"/>
    <property type="match status" value="1"/>
</dbReference>
<proteinExistence type="inferred from homology"/>
<sequence>MTLALLWNPRAREDRAAIMDYIGQDNPVAALELDELIEQRAEALPAHPKQYRPGRVRGTREAVVTENYLIVYRVTDKRVEILRVLHARQQWPAEG</sequence>
<comment type="similarity">
    <text evidence="1">Belongs to the RelE toxin family.</text>
</comment>
<dbReference type="PATRIC" id="fig|402626.5.peg.4318"/>
<evidence type="ECO:0000256" key="2">
    <source>
        <dbReference type="ARBA" id="ARBA00022649"/>
    </source>
</evidence>
<dbReference type="STRING" id="402626.Rpic_3179"/>
<evidence type="ECO:0000256" key="1">
    <source>
        <dbReference type="ARBA" id="ARBA00006226"/>
    </source>
</evidence>
<gene>
    <name evidence="3" type="ordered locus">Rpic_3179</name>
</gene>
<dbReference type="eggNOG" id="COG3668">
    <property type="taxonomic scope" value="Bacteria"/>
</dbReference>
<dbReference type="EMBL" id="CP001068">
    <property type="protein sequence ID" value="ACD28301.1"/>
    <property type="molecule type" value="Genomic_DNA"/>
</dbReference>
<name>B2UDR0_RALPJ</name>
<dbReference type="Pfam" id="PF05016">
    <property type="entry name" value="ParE_toxin"/>
    <property type="match status" value="1"/>
</dbReference>
<accession>B2UDR0</accession>
<dbReference type="NCBIfam" id="TIGR02385">
    <property type="entry name" value="RelE_StbE"/>
    <property type="match status" value="1"/>
</dbReference>
<dbReference type="Gene3D" id="3.30.2310.20">
    <property type="entry name" value="RelE-like"/>
    <property type="match status" value="1"/>
</dbReference>
<dbReference type="AlphaFoldDB" id="B2UDR0"/>
<keyword evidence="2" id="KW-1277">Toxin-antitoxin system</keyword>
<dbReference type="HOGENOM" id="CLU_147162_11_1_4"/>
<dbReference type="InterPro" id="IPR035093">
    <property type="entry name" value="RelE/ParE_toxin_dom_sf"/>
</dbReference>
<evidence type="ECO:0000313" key="3">
    <source>
        <dbReference type="EMBL" id="ACD28301.1"/>
    </source>
</evidence>
<dbReference type="KEGG" id="rpi:Rpic_3179"/>
<protein>
    <submittedName>
        <fullName evidence="3">Addiction module toxin, RelE/StbE family</fullName>
    </submittedName>
</protein>
<organism evidence="3">
    <name type="scientific">Ralstonia pickettii (strain 12J)</name>
    <dbReference type="NCBI Taxonomy" id="402626"/>
    <lineage>
        <taxon>Bacteria</taxon>
        <taxon>Pseudomonadati</taxon>
        <taxon>Pseudomonadota</taxon>
        <taxon>Betaproteobacteria</taxon>
        <taxon>Burkholderiales</taxon>
        <taxon>Burkholderiaceae</taxon>
        <taxon>Ralstonia</taxon>
    </lineage>
</organism>
<dbReference type="InterPro" id="IPR051803">
    <property type="entry name" value="TA_system_RelE-like_toxin"/>
</dbReference>